<evidence type="ECO:0000256" key="2">
    <source>
        <dbReference type="SAM" id="MobiDB-lite"/>
    </source>
</evidence>
<feature type="region of interest" description="Disordered" evidence="2">
    <location>
        <begin position="23"/>
        <end position="287"/>
    </location>
</feature>
<gene>
    <name evidence="5" type="ORF">TrVE_jg6666</name>
</gene>
<dbReference type="GO" id="GO:0006366">
    <property type="term" value="P:transcription by RNA polymerase II"/>
    <property type="evidence" value="ECO:0007669"/>
    <property type="project" value="InterPro"/>
</dbReference>
<evidence type="ECO:0000259" key="4">
    <source>
        <dbReference type="Pfam" id="PF08621"/>
    </source>
</evidence>
<dbReference type="PANTHER" id="PTHR21483:SF18">
    <property type="entry name" value="RNA POLYMERASE II-ASSOCIATED PROTEIN 1"/>
    <property type="match status" value="1"/>
</dbReference>
<dbReference type="AlphaFoldDB" id="A0A9W7B6I1"/>
<feature type="compositionally biased region" description="Polar residues" evidence="2">
    <location>
        <begin position="175"/>
        <end position="189"/>
    </location>
</feature>
<keyword evidence="6" id="KW-1185">Reference proteome</keyword>
<dbReference type="PANTHER" id="PTHR21483">
    <property type="entry name" value="RNA POLYMERASE II-ASSOCIATED PROTEIN 1"/>
    <property type="match status" value="1"/>
</dbReference>
<dbReference type="Pfam" id="PF08621">
    <property type="entry name" value="RPAP1_N"/>
    <property type="match status" value="1"/>
</dbReference>
<evidence type="ECO:0000259" key="3">
    <source>
        <dbReference type="Pfam" id="PF08620"/>
    </source>
</evidence>
<dbReference type="Pfam" id="PF08620">
    <property type="entry name" value="RPAP1_C"/>
    <property type="match status" value="1"/>
</dbReference>
<comment type="caution">
    <text evidence="5">The sequence shown here is derived from an EMBL/GenBank/DDBJ whole genome shotgun (WGS) entry which is preliminary data.</text>
</comment>
<dbReference type="InterPro" id="IPR013930">
    <property type="entry name" value="RPAP1_N"/>
</dbReference>
<sequence length="992" mass="112012">MNTTDLPPDEFADLIRAQEEFLRSEVTPSAKVVRRGPSSKTNPIQKRTPTVIPKPNVSPHQAQQSQKSQPEPKKRQSKFKSERSQASQGIFKSKDVEENTRVPKSVFLPEPSREMGFDIPLGQLGRTSNPNPNPNRTSKNKPKPIPPPSAAPAAGPSHDPSDYTIDGQNSKKLEAMSSQDIRSALSEISTGIKPEFIEMLKKRGASKAKKNSRPQPRPEPPQPPLNNTKSSPKTESELTEAVASLPLSEKQKLEWTSTPTSSPPPAQTPEPRYDLSGSLLTPPPPPSSYPLLYHNSPNLPGYTLQDLTTLLRSTVGNQRKIALKCLKEVLRKYKIRDPTVAVAARIAFELGTPKALSLILLSCTLQLPSSSKNVEGDDAKMSDSDLFGLKPYWTVLTRFKILPEIVKLKMEDEEMVRIVVGLCLGMIRCNKGVARIIVDKGLLMKIVEEGRGEDVKKLVLEVAKIEKSIDLEEVLENMLRFEGVEECYGVGFEYGKYARLFSLLSVKNVRNYDKKWIDICEVAVRRKIEGWESVREIGKSLRIKIKRYIEEKDASQMNSALNLIFALNKIDGVKDDADVDEAVLKLLEGGVLKPENPKLVTTILTHYYGTHSSKIIEHIKAFPPPIPPLHVPMYYQIFKRCTSPLPYLKTVLGQLQPGDEYIASYIFTLNPGLPKAVGEFFGREIVSTKRRRAQLQHSKALFLKAPCDNLLPAVPVMEREENEELLLPLTENWQCHLLECSFMNSEAVFREALALGEEDLEGFISLIYVTGEWENEDIEKRLRKGMDKFEGKEVVEKWHEREMKEEENAVASSKEELYDPDKDKVNYRNYKSSHIRTWSNLITSRVKIFTEGTLNNSSTRLLLRYIVRPYFPNVKEGLKDLKGYYRSLSDSATPSEICVRRNVKVMPDVLDAYTDALTSEFRCTHADGWFFFVQALAILCVDFVDFKTDSGRRRLVEVEKVLGNEEVGKVIKGIEEGREVREVIDGIFSEKN</sequence>
<name>A0A9W7B6I1_9STRA</name>
<feature type="compositionally biased region" description="Basic residues" evidence="2">
    <location>
        <begin position="202"/>
        <end position="212"/>
    </location>
</feature>
<accession>A0A9W7B6I1</accession>
<dbReference type="Proteomes" id="UP001165160">
    <property type="component" value="Unassembled WGS sequence"/>
</dbReference>
<dbReference type="EMBL" id="BRXX01000014">
    <property type="protein sequence ID" value="GMH82365.1"/>
    <property type="molecule type" value="Genomic_DNA"/>
</dbReference>
<organism evidence="5 6">
    <name type="scientific">Triparma verrucosa</name>
    <dbReference type="NCBI Taxonomy" id="1606542"/>
    <lineage>
        <taxon>Eukaryota</taxon>
        <taxon>Sar</taxon>
        <taxon>Stramenopiles</taxon>
        <taxon>Ochrophyta</taxon>
        <taxon>Bolidophyceae</taxon>
        <taxon>Parmales</taxon>
        <taxon>Triparmaceae</taxon>
        <taxon>Triparma</taxon>
    </lineage>
</organism>
<feature type="compositionally biased region" description="Low complexity" evidence="2">
    <location>
        <begin position="126"/>
        <end position="137"/>
    </location>
</feature>
<feature type="domain" description="RPAP1 C-terminal" evidence="3">
    <location>
        <begin position="272"/>
        <end position="333"/>
    </location>
</feature>
<evidence type="ECO:0000313" key="6">
    <source>
        <dbReference type="Proteomes" id="UP001165160"/>
    </source>
</evidence>
<reference evidence="6" key="1">
    <citation type="journal article" date="2023" name="Commun. Biol.">
        <title>Genome analysis of Parmales, the sister group of diatoms, reveals the evolutionary specialization of diatoms from phago-mixotrophs to photoautotrophs.</title>
        <authorList>
            <person name="Ban H."/>
            <person name="Sato S."/>
            <person name="Yoshikawa S."/>
            <person name="Yamada K."/>
            <person name="Nakamura Y."/>
            <person name="Ichinomiya M."/>
            <person name="Sato N."/>
            <person name="Blanc-Mathieu R."/>
            <person name="Endo H."/>
            <person name="Kuwata A."/>
            <person name="Ogata H."/>
        </authorList>
    </citation>
    <scope>NUCLEOTIDE SEQUENCE [LARGE SCALE GENOMIC DNA]</scope>
    <source>
        <strain evidence="6">NIES 3699</strain>
    </source>
</reference>
<feature type="compositionally biased region" description="Low complexity" evidence="2">
    <location>
        <begin position="58"/>
        <end position="69"/>
    </location>
</feature>
<comment type="similarity">
    <text evidence="1">Belongs to the RPAP1 family.</text>
</comment>
<evidence type="ECO:0000313" key="5">
    <source>
        <dbReference type="EMBL" id="GMH82365.1"/>
    </source>
</evidence>
<feature type="domain" description="RPAP1 N-terminal" evidence="4">
    <location>
        <begin position="165"/>
        <end position="207"/>
    </location>
</feature>
<feature type="compositionally biased region" description="Pro residues" evidence="2">
    <location>
        <begin position="215"/>
        <end position="224"/>
    </location>
</feature>
<protein>
    <submittedName>
        <fullName evidence="5">Uncharacterized protein</fullName>
    </submittedName>
</protein>
<proteinExistence type="inferred from homology"/>
<feature type="compositionally biased region" description="Basic and acidic residues" evidence="2">
    <location>
        <begin position="70"/>
        <end position="83"/>
    </location>
</feature>
<feature type="compositionally biased region" description="Basic and acidic residues" evidence="2">
    <location>
        <begin position="92"/>
        <end position="101"/>
    </location>
</feature>
<feature type="compositionally biased region" description="Polar residues" evidence="2">
    <location>
        <begin position="38"/>
        <end position="48"/>
    </location>
</feature>
<dbReference type="InterPro" id="IPR039913">
    <property type="entry name" value="RPAP1/Rba50"/>
</dbReference>
<evidence type="ECO:0000256" key="1">
    <source>
        <dbReference type="ARBA" id="ARBA00009953"/>
    </source>
</evidence>
<dbReference type="InterPro" id="IPR013929">
    <property type="entry name" value="RPAP1_C"/>
</dbReference>